<dbReference type="STRING" id="571298.SAMN04488026_105715"/>
<reference evidence="1 2" key="1">
    <citation type="submission" date="2016-10" db="EMBL/GenBank/DDBJ databases">
        <authorList>
            <person name="de Groot N.N."/>
        </authorList>
    </citation>
    <scope>NUCLEOTIDE SEQUENCE [LARGE SCALE GENOMIC DNA]</scope>
    <source>
        <strain evidence="1 2">DSM 25294</strain>
    </source>
</reference>
<dbReference type="EMBL" id="FNEK01000057">
    <property type="protein sequence ID" value="SDK87262.1"/>
    <property type="molecule type" value="Genomic_DNA"/>
</dbReference>
<name>A0A1G9FFX5_9RHOB</name>
<gene>
    <name evidence="1" type="ORF">SAMN04488026_105715</name>
</gene>
<keyword evidence="2" id="KW-1185">Reference proteome</keyword>
<evidence type="ECO:0000313" key="2">
    <source>
        <dbReference type="Proteomes" id="UP000199382"/>
    </source>
</evidence>
<organism evidence="1 2">
    <name type="scientific">Aliiruegeria lutimaris</name>
    <dbReference type="NCBI Taxonomy" id="571298"/>
    <lineage>
        <taxon>Bacteria</taxon>
        <taxon>Pseudomonadati</taxon>
        <taxon>Pseudomonadota</taxon>
        <taxon>Alphaproteobacteria</taxon>
        <taxon>Rhodobacterales</taxon>
        <taxon>Roseobacteraceae</taxon>
        <taxon>Aliiruegeria</taxon>
    </lineage>
</organism>
<sequence length="199" mass="19898">MKSACRVPIRRTSFELSTYSFTVDVGAGGTVAVGVVGRFGYGDAIAANVVVGGVTATLFDYINSANSHVRFAIAVGVPAGTVEIAVTCSAVASRLGIHTWTINGADATGAASVAVNGTSASIDAPAGGALLAIGASINPASQNIDWTGLAERTEWTNYGDTFGSGAADAEFGSASAGHAVEMTTDGNFLQIALLAVPPQ</sequence>
<dbReference type="Proteomes" id="UP000199382">
    <property type="component" value="Unassembled WGS sequence"/>
</dbReference>
<evidence type="ECO:0000313" key="1">
    <source>
        <dbReference type="EMBL" id="SDK87262.1"/>
    </source>
</evidence>
<proteinExistence type="predicted"/>
<accession>A0A1G9FFX5</accession>
<dbReference type="AlphaFoldDB" id="A0A1G9FFX5"/>
<protein>
    <submittedName>
        <fullName evidence="1">Uncharacterized protein</fullName>
    </submittedName>
</protein>